<evidence type="ECO:0008006" key="6">
    <source>
        <dbReference type="Google" id="ProtNLM"/>
    </source>
</evidence>
<dbReference type="SMART" id="SM00408">
    <property type="entry name" value="IGc2"/>
    <property type="match status" value="1"/>
</dbReference>
<comment type="caution">
    <text evidence="4">The sequence shown here is derived from an EMBL/GenBank/DDBJ whole genome shotgun (WGS) entry which is preliminary data.</text>
</comment>
<dbReference type="SMART" id="SM00060">
    <property type="entry name" value="FN3"/>
    <property type="match status" value="1"/>
</dbReference>
<dbReference type="Pfam" id="PF00041">
    <property type="entry name" value="fn3"/>
    <property type="match status" value="1"/>
</dbReference>
<dbReference type="Pfam" id="PF07679">
    <property type="entry name" value="I-set"/>
    <property type="match status" value="1"/>
</dbReference>
<dbReference type="SUPFAM" id="SSF49265">
    <property type="entry name" value="Fibronectin type III"/>
    <property type="match status" value="1"/>
</dbReference>
<dbReference type="SUPFAM" id="SSF48726">
    <property type="entry name" value="Immunoglobulin"/>
    <property type="match status" value="1"/>
</dbReference>
<dbReference type="InterPro" id="IPR050964">
    <property type="entry name" value="Striated_Muscle_Regulatory"/>
</dbReference>
<dbReference type="PANTHER" id="PTHR13817:SF73">
    <property type="entry name" value="FIBRONECTIN TYPE-III DOMAIN-CONTAINING PROTEIN"/>
    <property type="match status" value="1"/>
</dbReference>
<organism evidence="4 5">
    <name type="scientific">Meganyctiphanes norvegica</name>
    <name type="common">Northern krill</name>
    <name type="synonym">Thysanopoda norvegica</name>
    <dbReference type="NCBI Taxonomy" id="48144"/>
    <lineage>
        <taxon>Eukaryota</taxon>
        <taxon>Metazoa</taxon>
        <taxon>Ecdysozoa</taxon>
        <taxon>Arthropoda</taxon>
        <taxon>Crustacea</taxon>
        <taxon>Multicrustacea</taxon>
        <taxon>Malacostraca</taxon>
        <taxon>Eumalacostraca</taxon>
        <taxon>Eucarida</taxon>
        <taxon>Euphausiacea</taxon>
        <taxon>Euphausiidae</taxon>
        <taxon>Meganyctiphanes</taxon>
    </lineage>
</organism>
<evidence type="ECO:0000256" key="1">
    <source>
        <dbReference type="ARBA" id="ARBA00022737"/>
    </source>
</evidence>
<dbReference type="InterPro" id="IPR013098">
    <property type="entry name" value="Ig_I-set"/>
</dbReference>
<dbReference type="InterPro" id="IPR007110">
    <property type="entry name" value="Ig-like_dom"/>
</dbReference>
<dbReference type="GO" id="GO:0009653">
    <property type="term" value="P:anatomical structure morphogenesis"/>
    <property type="evidence" value="ECO:0007669"/>
    <property type="project" value="UniProtKB-ARBA"/>
</dbReference>
<gene>
    <name evidence="4" type="ORF">MNOR_LOCUS21298</name>
</gene>
<dbReference type="PROSITE" id="PS50853">
    <property type="entry name" value="FN3"/>
    <property type="match status" value="1"/>
</dbReference>
<dbReference type="SMART" id="SM00409">
    <property type="entry name" value="IG"/>
    <property type="match status" value="1"/>
</dbReference>
<feature type="domain" description="Fibronectin type-III" evidence="3">
    <location>
        <begin position="4"/>
        <end position="99"/>
    </location>
</feature>
<name>A0AAV2RAR0_MEGNR</name>
<feature type="non-terminal residue" evidence="4">
    <location>
        <position position="1"/>
    </location>
</feature>
<dbReference type="CDD" id="cd00063">
    <property type="entry name" value="FN3"/>
    <property type="match status" value="1"/>
</dbReference>
<dbReference type="GO" id="GO:0030154">
    <property type="term" value="P:cell differentiation"/>
    <property type="evidence" value="ECO:0007669"/>
    <property type="project" value="UniProtKB-ARBA"/>
</dbReference>
<proteinExistence type="predicted"/>
<dbReference type="PROSITE" id="PS50835">
    <property type="entry name" value="IG_LIKE"/>
    <property type="match status" value="1"/>
</dbReference>
<dbReference type="EMBL" id="CAXKWB010017065">
    <property type="protein sequence ID" value="CAL4117833.1"/>
    <property type="molecule type" value="Genomic_DNA"/>
</dbReference>
<dbReference type="InterPro" id="IPR036179">
    <property type="entry name" value="Ig-like_dom_sf"/>
</dbReference>
<feature type="non-terminal residue" evidence="4">
    <location>
        <position position="221"/>
    </location>
</feature>
<dbReference type="InterPro" id="IPR003961">
    <property type="entry name" value="FN3_dom"/>
</dbReference>
<dbReference type="InterPro" id="IPR036116">
    <property type="entry name" value="FN3_sf"/>
</dbReference>
<dbReference type="AlphaFoldDB" id="A0AAV2RAR0"/>
<keyword evidence="1" id="KW-0677">Repeat</keyword>
<accession>A0AAV2RAR0</accession>
<evidence type="ECO:0000259" key="3">
    <source>
        <dbReference type="PROSITE" id="PS50853"/>
    </source>
</evidence>
<dbReference type="Proteomes" id="UP001497623">
    <property type="component" value="Unassembled WGS sequence"/>
</dbReference>
<dbReference type="Gene3D" id="2.60.40.10">
    <property type="entry name" value="Immunoglobulins"/>
    <property type="match status" value="2"/>
</dbReference>
<protein>
    <recommendedName>
        <fullName evidence="6">Matrix-remodelling associated 5</fullName>
    </recommendedName>
</protein>
<dbReference type="InterPro" id="IPR013783">
    <property type="entry name" value="Ig-like_fold"/>
</dbReference>
<dbReference type="PANTHER" id="PTHR13817">
    <property type="entry name" value="TITIN"/>
    <property type="match status" value="1"/>
</dbReference>
<feature type="domain" description="Ig-like" evidence="2">
    <location>
        <begin position="99"/>
        <end position="182"/>
    </location>
</feature>
<reference evidence="4 5" key="1">
    <citation type="submission" date="2024-05" db="EMBL/GenBank/DDBJ databases">
        <authorList>
            <person name="Wallberg A."/>
        </authorList>
    </citation>
    <scope>NUCLEOTIDE SEQUENCE [LARGE SCALE GENOMIC DNA]</scope>
</reference>
<evidence type="ECO:0000313" key="5">
    <source>
        <dbReference type="Proteomes" id="UP001497623"/>
    </source>
</evidence>
<dbReference type="InterPro" id="IPR003598">
    <property type="entry name" value="Ig_sub2"/>
</dbReference>
<evidence type="ECO:0000259" key="2">
    <source>
        <dbReference type="PROSITE" id="PS50835"/>
    </source>
</evidence>
<keyword evidence="5" id="KW-1185">Reference proteome</keyword>
<sequence length="221" mass="24444">EPGVPEQIQVKILSESSVIVRWNPPSGCHGIISHYTLSYMQRNKPQVNLHVRAGDMENTWKEINGLIPGVRLEVWMTASTMIGESRPSARISIHPTPTPSTAPIALTGRRLWHVSEGSGLTLPCRPQGTPDPTITWRKDLQLISSNDVIQLLPDGDLHINNLKSSENYTCTVRNSLGSDSVTHVIFVNKPPTAPILRLNYATHDALNLTIISDGDRREPIL</sequence>
<dbReference type="InterPro" id="IPR003599">
    <property type="entry name" value="Ig_sub"/>
</dbReference>
<evidence type="ECO:0000313" key="4">
    <source>
        <dbReference type="EMBL" id="CAL4117833.1"/>
    </source>
</evidence>